<dbReference type="OrthoDB" id="289094at2"/>
<dbReference type="AlphaFoldDB" id="A0A518DHH6"/>
<gene>
    <name evidence="1" type="ORF">Pla175_43370</name>
</gene>
<organism evidence="1 2">
    <name type="scientific">Pirellulimonas nuda</name>
    <dbReference type="NCBI Taxonomy" id="2528009"/>
    <lineage>
        <taxon>Bacteria</taxon>
        <taxon>Pseudomonadati</taxon>
        <taxon>Planctomycetota</taxon>
        <taxon>Planctomycetia</taxon>
        <taxon>Pirellulales</taxon>
        <taxon>Lacipirellulaceae</taxon>
        <taxon>Pirellulimonas</taxon>
    </lineage>
</organism>
<evidence type="ECO:0008006" key="3">
    <source>
        <dbReference type="Google" id="ProtNLM"/>
    </source>
</evidence>
<accession>A0A518DHH6</accession>
<dbReference type="EMBL" id="CP036291">
    <property type="protein sequence ID" value="QDU90923.1"/>
    <property type="molecule type" value="Genomic_DNA"/>
</dbReference>
<name>A0A518DHH6_9BACT</name>
<dbReference type="PROSITE" id="PS51257">
    <property type="entry name" value="PROKAR_LIPOPROTEIN"/>
    <property type="match status" value="1"/>
</dbReference>
<protein>
    <recommendedName>
        <fullName evidence="3">Lipoprotein</fullName>
    </recommendedName>
</protein>
<dbReference type="RefSeq" id="WP_145290387.1">
    <property type="nucleotide sequence ID" value="NZ_CP036291.1"/>
</dbReference>
<sequence length="127" mass="13041">MKRYLGASVLTVLGATIAGCGGGGLQRFDIQGEVKHNGAPVPSGTVMLGPDHSLGNSGPATIGVIQNGKFKTPSGKGAVAGPHRVVVDGFDGSPPSEMRPFGKPLFPTYETQIDINDSNTELVIDVP</sequence>
<dbReference type="Proteomes" id="UP000317429">
    <property type="component" value="Chromosome"/>
</dbReference>
<proteinExistence type="predicted"/>
<dbReference type="KEGG" id="pnd:Pla175_43370"/>
<evidence type="ECO:0000313" key="2">
    <source>
        <dbReference type="Proteomes" id="UP000317429"/>
    </source>
</evidence>
<keyword evidence="2" id="KW-1185">Reference proteome</keyword>
<evidence type="ECO:0000313" key="1">
    <source>
        <dbReference type="EMBL" id="QDU90923.1"/>
    </source>
</evidence>
<reference evidence="1 2" key="1">
    <citation type="submission" date="2019-02" db="EMBL/GenBank/DDBJ databases">
        <title>Deep-cultivation of Planctomycetes and their phenomic and genomic characterization uncovers novel biology.</title>
        <authorList>
            <person name="Wiegand S."/>
            <person name="Jogler M."/>
            <person name="Boedeker C."/>
            <person name="Pinto D."/>
            <person name="Vollmers J."/>
            <person name="Rivas-Marin E."/>
            <person name="Kohn T."/>
            <person name="Peeters S.H."/>
            <person name="Heuer A."/>
            <person name="Rast P."/>
            <person name="Oberbeckmann S."/>
            <person name="Bunk B."/>
            <person name="Jeske O."/>
            <person name="Meyerdierks A."/>
            <person name="Storesund J.E."/>
            <person name="Kallscheuer N."/>
            <person name="Luecker S."/>
            <person name="Lage O.M."/>
            <person name="Pohl T."/>
            <person name="Merkel B.J."/>
            <person name="Hornburger P."/>
            <person name="Mueller R.-W."/>
            <person name="Bruemmer F."/>
            <person name="Labrenz M."/>
            <person name="Spormann A.M."/>
            <person name="Op den Camp H."/>
            <person name="Overmann J."/>
            <person name="Amann R."/>
            <person name="Jetten M.S.M."/>
            <person name="Mascher T."/>
            <person name="Medema M.H."/>
            <person name="Devos D.P."/>
            <person name="Kaster A.-K."/>
            <person name="Ovreas L."/>
            <person name="Rohde M."/>
            <person name="Galperin M.Y."/>
            <person name="Jogler C."/>
        </authorList>
    </citation>
    <scope>NUCLEOTIDE SEQUENCE [LARGE SCALE GENOMIC DNA]</scope>
    <source>
        <strain evidence="1 2">Pla175</strain>
    </source>
</reference>